<evidence type="ECO:0000259" key="1">
    <source>
        <dbReference type="Pfam" id="PF05368"/>
    </source>
</evidence>
<dbReference type="InterPro" id="IPR051604">
    <property type="entry name" value="Ergot_Alk_Oxidoreductase"/>
</dbReference>
<protein>
    <submittedName>
        <fullName evidence="2">Uncharacterized protein YbjT (DUF2867 family)</fullName>
    </submittedName>
</protein>
<dbReference type="Gene3D" id="3.90.25.10">
    <property type="entry name" value="UDP-galactose 4-epimerase, domain 1"/>
    <property type="match status" value="1"/>
</dbReference>
<proteinExistence type="predicted"/>
<dbReference type="Pfam" id="PF05368">
    <property type="entry name" value="NmrA"/>
    <property type="match status" value="1"/>
</dbReference>
<dbReference type="CDD" id="cd05269">
    <property type="entry name" value="TMR_SDR_a"/>
    <property type="match status" value="1"/>
</dbReference>
<dbReference type="PANTHER" id="PTHR43162:SF1">
    <property type="entry name" value="PRESTALK A DIFFERENTIATION PROTEIN A"/>
    <property type="match status" value="1"/>
</dbReference>
<name>A0ABX9K0C6_9BACT</name>
<dbReference type="EMBL" id="QUMU01000006">
    <property type="protein sequence ID" value="REG30853.1"/>
    <property type="molecule type" value="Genomic_DNA"/>
</dbReference>
<keyword evidence="3" id="KW-1185">Reference proteome</keyword>
<dbReference type="InterPro" id="IPR036291">
    <property type="entry name" value="NAD(P)-bd_dom_sf"/>
</dbReference>
<comment type="caution">
    <text evidence="2">The sequence shown here is derived from an EMBL/GenBank/DDBJ whole genome shotgun (WGS) entry which is preliminary data.</text>
</comment>
<dbReference type="Gene3D" id="3.40.50.720">
    <property type="entry name" value="NAD(P)-binding Rossmann-like Domain"/>
    <property type="match status" value="1"/>
</dbReference>
<reference evidence="2 3" key="1">
    <citation type="submission" date="2018-08" db="EMBL/GenBank/DDBJ databases">
        <title>Genomic Encyclopedia of Archaeal and Bacterial Type Strains, Phase II (KMG-II): from individual species to whole genera.</title>
        <authorList>
            <person name="Goeker M."/>
        </authorList>
    </citation>
    <scope>NUCLEOTIDE SEQUENCE [LARGE SCALE GENOMIC DNA]</scope>
    <source>
        <strain evidence="2 3">DSM 2261</strain>
    </source>
</reference>
<evidence type="ECO:0000313" key="3">
    <source>
        <dbReference type="Proteomes" id="UP000256345"/>
    </source>
</evidence>
<dbReference type="RefSeq" id="WP_047854172.1">
    <property type="nucleotide sequence ID" value="NZ_CP011509.1"/>
</dbReference>
<dbReference type="InterPro" id="IPR008030">
    <property type="entry name" value="NmrA-like"/>
</dbReference>
<evidence type="ECO:0000313" key="2">
    <source>
        <dbReference type="EMBL" id="REG30853.1"/>
    </source>
</evidence>
<accession>A0ABX9K0C6</accession>
<dbReference type="Proteomes" id="UP000256345">
    <property type="component" value="Unassembled WGS sequence"/>
</dbReference>
<dbReference type="PANTHER" id="PTHR43162">
    <property type="match status" value="1"/>
</dbReference>
<sequence>MASAAAEPKGPRVLVTGASGNVGAPLVEHLVAGGARVLVASREGTRAPVGAKAVRFDFEDAATHAPALEGVEKVFLLRPPAISDVKRYMLPVVRAAKDAGVRHVVFLSLLGVEKNPVMPHAHVERFILEAGLPHTFLRPSFFMQNLSTTHRDDIREHDEIFVPAGKGRTGFIDARDIAAVAARTLLEDGHEGKAYDLTGSEALTYAEVAALFTEVLGRPIRYPEPGALRFAARWYQRKHPVAFIAVMTGIYTVCRLGLAGTVTPETQTLLGRAPISMRQFIQDHQACWR</sequence>
<gene>
    <name evidence="2" type="ORF">ATI61_106323</name>
</gene>
<organism evidence="2 3">
    <name type="scientific">Archangium gephyra</name>
    <dbReference type="NCBI Taxonomy" id="48"/>
    <lineage>
        <taxon>Bacteria</taxon>
        <taxon>Pseudomonadati</taxon>
        <taxon>Myxococcota</taxon>
        <taxon>Myxococcia</taxon>
        <taxon>Myxococcales</taxon>
        <taxon>Cystobacterineae</taxon>
        <taxon>Archangiaceae</taxon>
        <taxon>Archangium</taxon>
    </lineage>
</organism>
<feature type="domain" description="NmrA-like" evidence="1">
    <location>
        <begin position="12"/>
        <end position="222"/>
    </location>
</feature>
<dbReference type="SUPFAM" id="SSF51735">
    <property type="entry name" value="NAD(P)-binding Rossmann-fold domains"/>
    <property type="match status" value="1"/>
</dbReference>